<keyword evidence="4" id="KW-0067">ATP-binding</keyword>
<accession>A0A177AZF4</accession>
<dbReference type="NCBIfam" id="TIGR00092">
    <property type="entry name" value="redox-regulated ATPase YchF"/>
    <property type="match status" value="1"/>
</dbReference>
<feature type="domain" description="OBG-type G" evidence="6">
    <location>
        <begin position="35"/>
        <end position="304"/>
    </location>
</feature>
<dbReference type="InterPro" id="IPR012676">
    <property type="entry name" value="TGS-like"/>
</dbReference>
<dbReference type="InterPro" id="IPR041706">
    <property type="entry name" value="YchF_N"/>
</dbReference>
<evidence type="ECO:0000259" key="6">
    <source>
        <dbReference type="PROSITE" id="PS51710"/>
    </source>
</evidence>
<dbReference type="PROSITE" id="PS51710">
    <property type="entry name" value="G_OBG"/>
    <property type="match status" value="1"/>
</dbReference>
<dbReference type="HAMAP" id="MF_00944">
    <property type="entry name" value="YchF_OLA1_ATPase"/>
    <property type="match status" value="1"/>
</dbReference>
<dbReference type="FunFam" id="3.10.20.30:FF:000029">
    <property type="entry name" value="Obg-like ATPase 1"/>
    <property type="match status" value="1"/>
</dbReference>
<dbReference type="PRINTS" id="PR00326">
    <property type="entry name" value="GTP1OBG"/>
</dbReference>
<gene>
    <name evidence="8" type="ORF">A3Q56_05424</name>
</gene>
<dbReference type="EMBL" id="LWCA01000809">
    <property type="protein sequence ID" value="OAF66862.1"/>
    <property type="molecule type" value="Genomic_DNA"/>
</dbReference>
<dbReference type="Proteomes" id="UP000078046">
    <property type="component" value="Unassembled WGS sequence"/>
</dbReference>
<dbReference type="InterPro" id="IPR004396">
    <property type="entry name" value="ATPase_YchF/OLA1"/>
</dbReference>
<protein>
    <recommendedName>
        <fullName evidence="10">Obg-like ATPase 1</fullName>
    </recommendedName>
</protein>
<dbReference type="InterPro" id="IPR012675">
    <property type="entry name" value="Beta-grasp_dom_sf"/>
</dbReference>
<dbReference type="GO" id="GO:0016887">
    <property type="term" value="F:ATP hydrolysis activity"/>
    <property type="evidence" value="ECO:0007669"/>
    <property type="project" value="InterPro"/>
</dbReference>
<evidence type="ECO:0000313" key="8">
    <source>
        <dbReference type="EMBL" id="OAF66862.1"/>
    </source>
</evidence>
<evidence type="ECO:0000259" key="7">
    <source>
        <dbReference type="PROSITE" id="PS51880"/>
    </source>
</evidence>
<reference evidence="8 9" key="1">
    <citation type="submission" date="2016-04" db="EMBL/GenBank/DDBJ databases">
        <title>The genome of Intoshia linei affirms orthonectids as highly simplified spiralians.</title>
        <authorList>
            <person name="Mikhailov K.V."/>
            <person name="Slusarev G.S."/>
            <person name="Nikitin M.A."/>
            <person name="Logacheva M.D."/>
            <person name="Penin A."/>
            <person name="Aleoshin V."/>
            <person name="Panchin Y.V."/>
        </authorList>
    </citation>
    <scope>NUCLEOTIDE SEQUENCE [LARGE SCALE GENOMIC DNA]</scope>
    <source>
        <strain evidence="8">Intl2013</strain>
        <tissue evidence="8">Whole animal</tissue>
    </source>
</reference>
<dbReference type="CDD" id="cd04867">
    <property type="entry name" value="TGS_YchF_OLA1"/>
    <property type="match status" value="1"/>
</dbReference>
<dbReference type="Gene3D" id="3.10.20.30">
    <property type="match status" value="1"/>
</dbReference>
<keyword evidence="9" id="KW-1185">Reference proteome</keyword>
<dbReference type="InterPro" id="IPR004095">
    <property type="entry name" value="TGS"/>
</dbReference>
<feature type="non-terminal residue" evidence="8">
    <location>
        <position position="1"/>
    </location>
</feature>
<dbReference type="GO" id="GO:0005737">
    <property type="term" value="C:cytoplasm"/>
    <property type="evidence" value="ECO:0007669"/>
    <property type="project" value="TreeGrafter"/>
</dbReference>
<feature type="domain" description="TGS" evidence="7">
    <location>
        <begin position="325"/>
        <end position="408"/>
    </location>
</feature>
<dbReference type="GO" id="GO:0005524">
    <property type="term" value="F:ATP binding"/>
    <property type="evidence" value="ECO:0007669"/>
    <property type="project" value="UniProtKB-KW"/>
</dbReference>
<dbReference type="Pfam" id="PF06071">
    <property type="entry name" value="YchF-GTPase_C"/>
    <property type="match status" value="1"/>
</dbReference>
<evidence type="ECO:0000256" key="4">
    <source>
        <dbReference type="ARBA" id="ARBA00022840"/>
    </source>
</evidence>
<dbReference type="FunFam" id="1.10.150.300:FF:000001">
    <property type="entry name" value="Ribosome-binding ATPase YchF"/>
    <property type="match status" value="1"/>
</dbReference>
<dbReference type="Gene3D" id="1.10.150.300">
    <property type="entry name" value="TGS-like domain"/>
    <property type="match status" value="1"/>
</dbReference>
<dbReference type="InterPro" id="IPR027417">
    <property type="entry name" value="P-loop_NTPase"/>
</dbReference>
<evidence type="ECO:0000256" key="3">
    <source>
        <dbReference type="ARBA" id="ARBA00022741"/>
    </source>
</evidence>
<sequence length="419" mass="47442">FITLKKIYYRYFEMPKKKESTIEKMVTFGRVGTNLKIGIVGLPNVGKSSFFNVMTNSSVPSENYPFCTIDPSESKMVNIYNHSNIGRVAVPDDRWEYLVSHFKPLSKVPAFLQVVDIAGLVEGASSGEGLGNAFLSHITSCDAIFHMIRGFKDDEIVHVSGDVDPTRDIDVINNELFLKDKEYLEKQLLCLEKSRKYTDKQKLVEKKVLDACLEHVTNKKMIRKGDWTTDEIIIISQYMLLTTKPMIYLLNISEKEYIRQKCKFLKSTKDYIDKIDNGSLLIPYSASFEAKLVNLDENNLKSFLSENKTRSMLPKIITSGFSALGLIYFFTSGKDEVKAWILHKGSKAPQAGGRIHTDMENGFIMAEVMSFIDFKECGSENAVKAAGKYKQKGRDYTVEDGDIIFFKFNAGAGLTKKKK</sequence>
<dbReference type="GO" id="GO:0005525">
    <property type="term" value="F:GTP binding"/>
    <property type="evidence" value="ECO:0007669"/>
    <property type="project" value="InterPro"/>
</dbReference>
<dbReference type="CDD" id="cd01900">
    <property type="entry name" value="YchF"/>
    <property type="match status" value="1"/>
</dbReference>
<dbReference type="PANTHER" id="PTHR23305">
    <property type="entry name" value="OBG GTPASE FAMILY"/>
    <property type="match status" value="1"/>
</dbReference>
<dbReference type="InterPro" id="IPR023192">
    <property type="entry name" value="TGS-like_dom_sf"/>
</dbReference>
<dbReference type="OrthoDB" id="424823at2759"/>
<dbReference type="PROSITE" id="PS51880">
    <property type="entry name" value="TGS"/>
    <property type="match status" value="1"/>
</dbReference>
<dbReference type="SUPFAM" id="SSF81271">
    <property type="entry name" value="TGS-like"/>
    <property type="match status" value="1"/>
</dbReference>
<dbReference type="InterPro" id="IPR013029">
    <property type="entry name" value="YchF_C"/>
</dbReference>
<proteinExistence type="inferred from homology"/>
<name>A0A177AZF4_9BILA</name>
<evidence type="ECO:0000313" key="9">
    <source>
        <dbReference type="Proteomes" id="UP000078046"/>
    </source>
</evidence>
<evidence type="ECO:0000256" key="1">
    <source>
        <dbReference type="ARBA" id="ARBA00001946"/>
    </source>
</evidence>
<evidence type="ECO:0000256" key="2">
    <source>
        <dbReference type="ARBA" id="ARBA00022723"/>
    </source>
</evidence>
<evidence type="ECO:0000256" key="5">
    <source>
        <dbReference type="ARBA" id="ARBA00022842"/>
    </source>
</evidence>
<dbReference type="Gene3D" id="3.40.50.300">
    <property type="entry name" value="P-loop containing nucleotide triphosphate hydrolases"/>
    <property type="match status" value="1"/>
</dbReference>
<keyword evidence="3" id="KW-0547">Nucleotide-binding</keyword>
<dbReference type="GO" id="GO:0046872">
    <property type="term" value="F:metal ion binding"/>
    <property type="evidence" value="ECO:0007669"/>
    <property type="project" value="UniProtKB-KW"/>
</dbReference>
<dbReference type="PANTHER" id="PTHR23305:SF11">
    <property type="entry name" value="OBG-LIKE ATPASE 1"/>
    <property type="match status" value="1"/>
</dbReference>
<keyword evidence="5" id="KW-0460">Magnesium</keyword>
<dbReference type="InterPro" id="IPR031167">
    <property type="entry name" value="G_OBG"/>
</dbReference>
<comment type="caution">
    <text evidence="8">The sequence shown here is derived from an EMBL/GenBank/DDBJ whole genome shotgun (WGS) entry which is preliminary data.</text>
</comment>
<dbReference type="AlphaFoldDB" id="A0A177AZF4"/>
<evidence type="ECO:0008006" key="10">
    <source>
        <dbReference type="Google" id="ProtNLM"/>
    </source>
</evidence>
<comment type="cofactor">
    <cofactor evidence="1">
        <name>Mg(2+)</name>
        <dbReference type="ChEBI" id="CHEBI:18420"/>
    </cofactor>
</comment>
<dbReference type="InterPro" id="IPR006073">
    <property type="entry name" value="GTP-bd"/>
</dbReference>
<keyword evidence="2" id="KW-0479">Metal-binding</keyword>
<dbReference type="SUPFAM" id="SSF52540">
    <property type="entry name" value="P-loop containing nucleoside triphosphate hydrolases"/>
    <property type="match status" value="1"/>
</dbReference>
<dbReference type="Pfam" id="PF01926">
    <property type="entry name" value="MMR_HSR1"/>
    <property type="match status" value="1"/>
</dbReference>
<organism evidence="8 9">
    <name type="scientific">Intoshia linei</name>
    <dbReference type="NCBI Taxonomy" id="1819745"/>
    <lineage>
        <taxon>Eukaryota</taxon>
        <taxon>Metazoa</taxon>
        <taxon>Spiralia</taxon>
        <taxon>Lophotrochozoa</taxon>
        <taxon>Mesozoa</taxon>
        <taxon>Orthonectida</taxon>
        <taxon>Rhopaluridae</taxon>
        <taxon>Intoshia</taxon>
    </lineage>
</organism>